<evidence type="ECO:0000313" key="1">
    <source>
        <dbReference type="EMBL" id="PPK43227.1"/>
    </source>
</evidence>
<dbReference type="AlphaFoldDB" id="A0A2S6FU13"/>
<gene>
    <name evidence="1" type="ORF">BD821_1331</name>
</gene>
<proteinExistence type="predicted"/>
<organism evidence="1 2">
    <name type="scientific">Clostridium algidicarnis DSM 15099</name>
    <dbReference type="NCBI Taxonomy" id="1121295"/>
    <lineage>
        <taxon>Bacteria</taxon>
        <taxon>Bacillati</taxon>
        <taxon>Bacillota</taxon>
        <taxon>Clostridia</taxon>
        <taxon>Eubacteriales</taxon>
        <taxon>Clostridiaceae</taxon>
        <taxon>Clostridium</taxon>
    </lineage>
</organism>
<reference evidence="1 2" key="1">
    <citation type="submission" date="2018-02" db="EMBL/GenBank/DDBJ databases">
        <title>Genomic Encyclopedia of Archaeal and Bacterial Type Strains, Phase II (KMG-II): from individual species to whole genera.</title>
        <authorList>
            <person name="Goeker M."/>
        </authorList>
    </citation>
    <scope>NUCLEOTIDE SEQUENCE [LARGE SCALE GENOMIC DNA]</scope>
    <source>
        <strain evidence="1 2">DSM 15099</strain>
    </source>
</reference>
<dbReference type="EMBL" id="PTIS01000033">
    <property type="protein sequence ID" value="PPK43227.1"/>
    <property type="molecule type" value="Genomic_DNA"/>
</dbReference>
<evidence type="ECO:0000313" key="2">
    <source>
        <dbReference type="Proteomes" id="UP000239863"/>
    </source>
</evidence>
<comment type="caution">
    <text evidence="1">The sequence shown here is derived from an EMBL/GenBank/DDBJ whole genome shotgun (WGS) entry which is preliminary data.</text>
</comment>
<dbReference type="RefSeq" id="WP_156422325.1">
    <property type="nucleotide sequence ID" value="NZ_PTIS01000033.1"/>
</dbReference>
<dbReference type="Proteomes" id="UP000239863">
    <property type="component" value="Unassembled WGS sequence"/>
</dbReference>
<protein>
    <submittedName>
        <fullName evidence="1">Uncharacterized protein</fullName>
    </submittedName>
</protein>
<name>A0A2S6FU13_9CLOT</name>
<sequence>MTNEQKEKIIELRKLGIGYRSIELSTLDWTTPMREVIVKLKQVGDFL</sequence>
<accession>A0A2S6FU13</accession>